<dbReference type="Gene3D" id="3.30.300.30">
    <property type="match status" value="1"/>
</dbReference>
<dbReference type="InterPro" id="IPR000873">
    <property type="entry name" value="AMP-dep_synth/lig_dom"/>
</dbReference>
<evidence type="ECO:0000313" key="5">
    <source>
        <dbReference type="Proteomes" id="UP000313231"/>
    </source>
</evidence>
<dbReference type="PANTHER" id="PTHR43767:SF1">
    <property type="entry name" value="NONRIBOSOMAL PEPTIDE SYNTHASE PES1 (EUROFUNG)-RELATED"/>
    <property type="match status" value="1"/>
</dbReference>
<dbReference type="PANTHER" id="PTHR43767">
    <property type="entry name" value="LONG-CHAIN-FATTY-ACID--COA LIGASE"/>
    <property type="match status" value="1"/>
</dbReference>
<evidence type="ECO:0000313" key="4">
    <source>
        <dbReference type="EMBL" id="TNM36309.1"/>
    </source>
</evidence>
<dbReference type="InterPro" id="IPR025110">
    <property type="entry name" value="AMP-bd_C"/>
</dbReference>
<dbReference type="OrthoDB" id="9803968at2"/>
<dbReference type="Pfam" id="PF13193">
    <property type="entry name" value="AMP-binding_C"/>
    <property type="match status" value="1"/>
</dbReference>
<dbReference type="InterPro" id="IPR050237">
    <property type="entry name" value="ATP-dep_AMP-bd_enzyme"/>
</dbReference>
<organism evidence="4 5">
    <name type="scientific">Nocardioides albidus</name>
    <dbReference type="NCBI Taxonomy" id="1517589"/>
    <lineage>
        <taxon>Bacteria</taxon>
        <taxon>Bacillati</taxon>
        <taxon>Actinomycetota</taxon>
        <taxon>Actinomycetes</taxon>
        <taxon>Propionibacteriales</taxon>
        <taxon>Nocardioidaceae</taxon>
        <taxon>Nocardioides</taxon>
    </lineage>
</organism>
<reference evidence="4 5" key="1">
    <citation type="journal article" date="2016" name="Int. J. Syst. Evol. Microbiol.">
        <title>Nocardioides albidus sp. nov., an actinobacterium isolated from garden soil.</title>
        <authorList>
            <person name="Singh H."/>
            <person name="Du J."/>
            <person name="Trinh H."/>
            <person name="Won K."/>
            <person name="Yang J.E."/>
            <person name="Yin C."/>
            <person name="Kook M."/>
            <person name="Yi T.H."/>
        </authorList>
    </citation>
    <scope>NUCLEOTIDE SEQUENCE [LARGE SCALE GENOMIC DNA]</scope>
    <source>
        <strain evidence="4 5">CCTCC AB 2015297</strain>
    </source>
</reference>
<evidence type="ECO:0000256" key="1">
    <source>
        <dbReference type="SAM" id="MobiDB-lite"/>
    </source>
</evidence>
<comment type="caution">
    <text evidence="4">The sequence shown here is derived from an EMBL/GenBank/DDBJ whole genome shotgun (WGS) entry which is preliminary data.</text>
</comment>
<proteinExistence type="predicted"/>
<dbReference type="Gene3D" id="3.40.50.12780">
    <property type="entry name" value="N-terminal domain of ligase-like"/>
    <property type="match status" value="1"/>
</dbReference>
<evidence type="ECO:0000259" key="3">
    <source>
        <dbReference type="Pfam" id="PF13193"/>
    </source>
</evidence>
<feature type="domain" description="AMP-dependent synthetase/ligase" evidence="2">
    <location>
        <begin position="65"/>
        <end position="214"/>
    </location>
</feature>
<dbReference type="EMBL" id="VDMP01000027">
    <property type="protein sequence ID" value="TNM36309.1"/>
    <property type="molecule type" value="Genomic_DNA"/>
</dbReference>
<dbReference type="PROSITE" id="PS00455">
    <property type="entry name" value="AMP_BINDING"/>
    <property type="match status" value="1"/>
</dbReference>
<dbReference type="InterPro" id="IPR045851">
    <property type="entry name" value="AMP-bd_C_sf"/>
</dbReference>
<dbReference type="InterPro" id="IPR042099">
    <property type="entry name" value="ANL_N_sf"/>
</dbReference>
<dbReference type="SUPFAM" id="SSF56801">
    <property type="entry name" value="Acetyl-CoA synthetase-like"/>
    <property type="match status" value="1"/>
</dbReference>
<accession>A0A5C4VLY2</accession>
<dbReference type="AlphaFoldDB" id="A0A5C4VLY2"/>
<feature type="region of interest" description="Disordered" evidence="1">
    <location>
        <begin position="1"/>
        <end position="27"/>
    </location>
</feature>
<dbReference type="GO" id="GO:0016878">
    <property type="term" value="F:acid-thiol ligase activity"/>
    <property type="evidence" value="ECO:0007669"/>
    <property type="project" value="UniProtKB-ARBA"/>
</dbReference>
<dbReference type="Pfam" id="PF00501">
    <property type="entry name" value="AMP-binding"/>
    <property type="match status" value="1"/>
</dbReference>
<protein>
    <submittedName>
        <fullName evidence="4">AMP-binding protein</fullName>
    </submittedName>
</protein>
<sequence>MPWAASRRGRPTGGIRRAKNPRGSPERGVLITDILPPGTSVCRVDFWSPDGSPDSVVAQARAWLEGPDDVDLVVATSGSTGRPKRVRLARAAVLASVRASAARLGASGPWVLALPASYVAGVQVVVRSLCAGHEPTLLERDGWPVGDGWFVSLVPTQLTRMLSSPEDLAALRRARTVLLGGGPIGASLRSRATDAGVRVVATYGSAETAGGCVYDGMPLDGVAVALGEGGRIRIAGPTLFAGYDGRPDLTAEVLVDGWFHTSDAGRLDDDGRLVVIGRVDDVIVTGGLNVPGPAVAERLRLHPGVEAAEVLGVPDPEWGNRVVAFVVGGAGLDDLRDWVAEVHPRAWAPRQVVPLDAIPLLANGKPDRQALLALVEAR</sequence>
<keyword evidence="5" id="KW-1185">Reference proteome</keyword>
<feature type="domain" description="AMP-binding enzyme C-terminal" evidence="3">
    <location>
        <begin position="299"/>
        <end position="365"/>
    </location>
</feature>
<gene>
    <name evidence="4" type="ORF">FHP29_19295</name>
</gene>
<dbReference type="InterPro" id="IPR020845">
    <property type="entry name" value="AMP-binding_CS"/>
</dbReference>
<evidence type="ECO:0000259" key="2">
    <source>
        <dbReference type="Pfam" id="PF00501"/>
    </source>
</evidence>
<name>A0A5C4VLY2_9ACTN</name>
<dbReference type="Proteomes" id="UP000313231">
    <property type="component" value="Unassembled WGS sequence"/>
</dbReference>